<dbReference type="GO" id="GO:0016853">
    <property type="term" value="F:isomerase activity"/>
    <property type="evidence" value="ECO:0007669"/>
    <property type="project" value="UniProtKB-KW"/>
</dbReference>
<proteinExistence type="predicted"/>
<accession>A0A1L0AKX2</accession>
<evidence type="ECO:0000313" key="1">
    <source>
        <dbReference type="EMBL" id="SGZ16529.1"/>
    </source>
</evidence>
<dbReference type="EMBL" id="FPLD01000129">
    <property type="protein sequence ID" value="SGZ16529.1"/>
    <property type="molecule type" value="Genomic_DNA"/>
</dbReference>
<dbReference type="RefSeq" id="WP_075518482.1">
    <property type="nucleotide sequence ID" value="NZ_FPLD01000129.1"/>
</dbReference>
<reference evidence="1 2" key="1">
    <citation type="submission" date="2016-11" db="EMBL/GenBank/DDBJ databases">
        <authorList>
            <person name="Jaros S."/>
            <person name="Januszkiewicz K."/>
            <person name="Wedrychowicz H."/>
        </authorList>
    </citation>
    <scope>NUCLEOTIDE SEQUENCE [LARGE SCALE GENOMIC DNA]</scope>
    <source>
        <strain evidence="1">NVI 5450</strain>
    </source>
</reference>
<organism evidence="1 2">
    <name type="scientific">Moritella viscosa</name>
    <dbReference type="NCBI Taxonomy" id="80854"/>
    <lineage>
        <taxon>Bacteria</taxon>
        <taxon>Pseudomonadati</taxon>
        <taxon>Pseudomonadota</taxon>
        <taxon>Gammaproteobacteria</taxon>
        <taxon>Alteromonadales</taxon>
        <taxon>Moritellaceae</taxon>
        <taxon>Moritella</taxon>
    </lineage>
</organism>
<dbReference type="AlphaFoldDB" id="A0A1L0AKX2"/>
<evidence type="ECO:0000313" key="2">
    <source>
        <dbReference type="Proteomes" id="UP000183794"/>
    </source>
</evidence>
<dbReference type="OrthoDB" id="9944934at2"/>
<name>A0A1L0AKX2_9GAMM</name>
<dbReference type="Proteomes" id="UP000183794">
    <property type="component" value="Unassembled WGS sequence"/>
</dbReference>
<sequence>MAITNIINVIEKIKQLKANRIANEQIAVKELTSGYSVDLSEAWEMLDTLAIKSKVIWDDIKGGKQQVQNSYNANFAGHAGELTAMTYYMTKCKNVEAPDLNAYMQNIQETSEYDLIADGKNIQVKCISKLQSSRFQVTTYNTNKYSTDGTDEVCFVYVDKEAKKGYVYGLSTPQEMLVDNSVEPNDQNKPCYSAKNVLH</sequence>
<keyword evidence="1" id="KW-0413">Isomerase</keyword>
<protein>
    <submittedName>
        <fullName evidence="1">Glucose-6-phosphate isomerase-Phosphoglucose isomerase-Phosphohexose isomerase</fullName>
    </submittedName>
</protein>
<gene>
    <name evidence="1" type="ORF">NVI5450_4346</name>
</gene>